<evidence type="ECO:0000313" key="3">
    <source>
        <dbReference type="EMBL" id="MBP0458745.1"/>
    </source>
</evidence>
<comment type="caution">
    <text evidence="3">The sequence shown here is derived from an EMBL/GenBank/DDBJ whole genome shotgun (WGS) entry which is preliminary data.</text>
</comment>
<dbReference type="AlphaFoldDB" id="A0A940M9G1"/>
<protein>
    <submittedName>
        <fullName evidence="3">Uncharacterized protein</fullName>
    </submittedName>
</protein>
<proteinExistence type="predicted"/>
<keyword evidence="4" id="KW-1185">Reference proteome</keyword>
<feature type="region of interest" description="Disordered" evidence="1">
    <location>
        <begin position="30"/>
        <end position="61"/>
    </location>
</feature>
<gene>
    <name evidence="3" type="ORF">JFN87_14730</name>
</gene>
<feature type="signal peptide" evidence="2">
    <location>
        <begin position="1"/>
        <end position="28"/>
    </location>
</feature>
<reference evidence="3" key="1">
    <citation type="submission" date="2021-03" db="EMBL/GenBank/DDBJ databases">
        <title>Whole genome sequence of Streptomyces bomunensis MMS17-BM035.</title>
        <authorList>
            <person name="Lee J.H."/>
        </authorList>
    </citation>
    <scope>NUCLEOTIDE SEQUENCE</scope>
    <source>
        <strain evidence="3">MMS17-BM035</strain>
    </source>
</reference>
<feature type="chain" id="PRO_5037322950" evidence="2">
    <location>
        <begin position="29"/>
        <end position="89"/>
    </location>
</feature>
<dbReference type="RefSeq" id="WP_209340493.1">
    <property type="nucleotide sequence ID" value="NZ_JAGIQL010000050.1"/>
</dbReference>
<evidence type="ECO:0000256" key="2">
    <source>
        <dbReference type="SAM" id="SignalP"/>
    </source>
</evidence>
<evidence type="ECO:0000256" key="1">
    <source>
        <dbReference type="SAM" id="MobiDB-lite"/>
    </source>
</evidence>
<keyword evidence="2" id="KW-0732">Signal</keyword>
<feature type="compositionally biased region" description="Low complexity" evidence="1">
    <location>
        <begin position="45"/>
        <end position="61"/>
    </location>
</feature>
<dbReference type="EMBL" id="JAGIQL010000050">
    <property type="protein sequence ID" value="MBP0458745.1"/>
    <property type="molecule type" value="Genomic_DNA"/>
</dbReference>
<name>A0A940M9G1_9ACTN</name>
<dbReference type="PROSITE" id="PS51318">
    <property type="entry name" value="TAT"/>
    <property type="match status" value="1"/>
</dbReference>
<dbReference type="Proteomes" id="UP000670475">
    <property type="component" value="Unassembled WGS sequence"/>
</dbReference>
<accession>A0A940M9G1</accession>
<dbReference type="InterPro" id="IPR006311">
    <property type="entry name" value="TAT_signal"/>
</dbReference>
<evidence type="ECO:0000313" key="4">
    <source>
        <dbReference type="Proteomes" id="UP000670475"/>
    </source>
</evidence>
<organism evidence="3 4">
    <name type="scientific">Streptomyces montanisoli</name>
    <dbReference type="NCBI Taxonomy" id="2798581"/>
    <lineage>
        <taxon>Bacteria</taxon>
        <taxon>Bacillati</taxon>
        <taxon>Actinomycetota</taxon>
        <taxon>Actinomycetes</taxon>
        <taxon>Kitasatosporales</taxon>
        <taxon>Streptomycetaceae</taxon>
        <taxon>Streptomyces</taxon>
    </lineage>
</organism>
<sequence>MNRIRRLALRSGAVAALALLVAIPPAAAAEHATAGHAAPRHEAAVHAPAVHAAAGSGGHRAVARQPTAMTVMYSCGDGDGSTEDTAWGH</sequence>